<evidence type="ECO:0000256" key="9">
    <source>
        <dbReference type="ARBA" id="ARBA00048359"/>
    </source>
</evidence>
<comment type="domain">
    <text evidence="10">IleRS has two distinct active sites: one for aminoacylation and one for editing. The misactivated valine is translocated from the active site to the editing site, which sterically excludes the correctly activated isoleucine. The single editing site contains two valyl binding pockets, one specific for each substrate (Val-AMP or Val-tRNA(Ile)).</text>
</comment>
<dbReference type="InterPro" id="IPR002301">
    <property type="entry name" value="Ile-tRNA-ligase"/>
</dbReference>
<dbReference type="InterPro" id="IPR033709">
    <property type="entry name" value="Anticodon_Ile_ABEc"/>
</dbReference>
<keyword evidence="10" id="KW-0862">Zinc</keyword>
<dbReference type="PRINTS" id="PR00984">
    <property type="entry name" value="TRNASYNTHILE"/>
</dbReference>
<evidence type="ECO:0000256" key="3">
    <source>
        <dbReference type="ARBA" id="ARBA00022598"/>
    </source>
</evidence>
<dbReference type="EMBL" id="CAAHFH010000001">
    <property type="protein sequence ID" value="VGO20108.1"/>
    <property type="molecule type" value="Genomic_DNA"/>
</dbReference>
<dbReference type="PANTHER" id="PTHR42780">
    <property type="entry name" value="SOLEUCYL-TRNA SYNTHETASE"/>
    <property type="match status" value="1"/>
</dbReference>
<dbReference type="GO" id="GO:0002161">
    <property type="term" value="F:aminoacyl-tRNA deacylase activity"/>
    <property type="evidence" value="ECO:0007669"/>
    <property type="project" value="InterPro"/>
</dbReference>
<dbReference type="FunFam" id="3.40.50.620:FF:000133">
    <property type="entry name" value="Isoleucyl-tRNA synthetase, cytoplasmic"/>
    <property type="match status" value="1"/>
</dbReference>
<evidence type="ECO:0000256" key="10">
    <source>
        <dbReference type="HAMAP-Rule" id="MF_02003"/>
    </source>
</evidence>
<comment type="cofactor">
    <cofactor evidence="10">
        <name>Zn(2+)</name>
        <dbReference type="ChEBI" id="CHEBI:29105"/>
    </cofactor>
</comment>
<comment type="subcellular location">
    <subcellularLocation>
        <location evidence="10">Cytoplasm</location>
    </subcellularLocation>
</comment>
<keyword evidence="6 10" id="KW-0648">Protein biosynthesis</keyword>
<dbReference type="GO" id="GO:0006428">
    <property type="term" value="P:isoleucyl-tRNA aminoacylation"/>
    <property type="evidence" value="ECO:0007669"/>
    <property type="project" value="UniProtKB-UniRule"/>
</dbReference>
<dbReference type="Gene3D" id="1.10.730.10">
    <property type="entry name" value="Isoleucyl-tRNA Synthetase, Domain 1"/>
    <property type="match status" value="1"/>
</dbReference>
<evidence type="ECO:0000256" key="4">
    <source>
        <dbReference type="ARBA" id="ARBA00022741"/>
    </source>
</evidence>
<dbReference type="Pfam" id="PF00133">
    <property type="entry name" value="tRNA-synt_1"/>
    <property type="match status" value="1"/>
</dbReference>
<dbReference type="Pfam" id="PF19302">
    <property type="entry name" value="DUF5915"/>
    <property type="match status" value="1"/>
</dbReference>
<evidence type="ECO:0000259" key="11">
    <source>
        <dbReference type="Pfam" id="PF00133"/>
    </source>
</evidence>
<dbReference type="GO" id="GO:0004822">
    <property type="term" value="F:isoleucine-tRNA ligase activity"/>
    <property type="evidence" value="ECO:0007669"/>
    <property type="project" value="UniProtKB-UniRule"/>
</dbReference>
<dbReference type="HAMAP" id="MF_02003">
    <property type="entry name" value="Ile_tRNA_synth_type2"/>
    <property type="match status" value="1"/>
</dbReference>
<dbReference type="SUPFAM" id="SSF47323">
    <property type="entry name" value="Anticodon-binding domain of a subclass of class I aminoacyl-tRNA synthetases"/>
    <property type="match status" value="1"/>
</dbReference>
<dbReference type="InterPro" id="IPR009008">
    <property type="entry name" value="Val/Leu/Ile-tRNA-synth_edit"/>
</dbReference>
<dbReference type="InterPro" id="IPR001412">
    <property type="entry name" value="aa-tRNA-synth_I_CS"/>
</dbReference>
<name>A0A6C2UJ25_9BACT</name>
<keyword evidence="7 10" id="KW-0030">Aminoacyl-tRNA synthetase</keyword>
<keyword evidence="2 10" id="KW-0963">Cytoplasm</keyword>
<keyword evidence="3 10" id="KW-0436">Ligase</keyword>
<dbReference type="InterPro" id="IPR014729">
    <property type="entry name" value="Rossmann-like_a/b/a_fold"/>
</dbReference>
<dbReference type="FunFam" id="3.40.50.620:FF:000023">
    <property type="entry name" value="Isoleucyl-tRNA synthetase,cytoplasmic"/>
    <property type="match status" value="1"/>
</dbReference>
<evidence type="ECO:0000256" key="2">
    <source>
        <dbReference type="ARBA" id="ARBA00022490"/>
    </source>
</evidence>
<evidence type="ECO:0000256" key="1">
    <source>
        <dbReference type="ARBA" id="ARBA00007078"/>
    </source>
</evidence>
<accession>A0A6C2UJ25</accession>
<keyword evidence="10" id="KW-0479">Metal-binding</keyword>
<keyword evidence="5 10" id="KW-0067">ATP-binding</keyword>
<keyword evidence="4 10" id="KW-0547">Nucleotide-binding</keyword>
<dbReference type="Gene3D" id="3.90.740.10">
    <property type="entry name" value="Valyl/Leucyl/Isoleucyl-tRNA synthetase, editing domain"/>
    <property type="match status" value="1"/>
</dbReference>
<dbReference type="Proteomes" id="UP000346198">
    <property type="component" value="Unassembled WGS sequence"/>
</dbReference>
<dbReference type="InterPro" id="IPR009080">
    <property type="entry name" value="tRNAsynth_Ia_anticodon-bd"/>
</dbReference>
<dbReference type="EC" id="6.1.1.5" evidence="10"/>
<dbReference type="PROSITE" id="PS00178">
    <property type="entry name" value="AA_TRNA_LIGASE_I"/>
    <property type="match status" value="1"/>
</dbReference>
<evidence type="ECO:0000256" key="6">
    <source>
        <dbReference type="ARBA" id="ARBA00022917"/>
    </source>
</evidence>
<evidence type="ECO:0000313" key="14">
    <source>
        <dbReference type="Proteomes" id="UP000346198"/>
    </source>
</evidence>
<reference evidence="13 14" key="1">
    <citation type="submission" date="2019-04" db="EMBL/GenBank/DDBJ databases">
        <authorList>
            <person name="Van Vliet M D."/>
        </authorList>
    </citation>
    <scope>NUCLEOTIDE SEQUENCE [LARGE SCALE GENOMIC DNA]</scope>
    <source>
        <strain evidence="13 14">F21</strain>
    </source>
</reference>
<comment type="catalytic activity">
    <reaction evidence="9 10">
        <text>tRNA(Ile) + L-isoleucine + ATP = L-isoleucyl-tRNA(Ile) + AMP + diphosphate</text>
        <dbReference type="Rhea" id="RHEA:11060"/>
        <dbReference type="Rhea" id="RHEA-COMP:9666"/>
        <dbReference type="Rhea" id="RHEA-COMP:9695"/>
        <dbReference type="ChEBI" id="CHEBI:30616"/>
        <dbReference type="ChEBI" id="CHEBI:33019"/>
        <dbReference type="ChEBI" id="CHEBI:58045"/>
        <dbReference type="ChEBI" id="CHEBI:78442"/>
        <dbReference type="ChEBI" id="CHEBI:78528"/>
        <dbReference type="ChEBI" id="CHEBI:456215"/>
        <dbReference type="EC" id="6.1.1.5"/>
    </reaction>
</comment>
<dbReference type="CDD" id="cd00818">
    <property type="entry name" value="IleRS_core"/>
    <property type="match status" value="1"/>
</dbReference>
<dbReference type="InterPro" id="IPR013155">
    <property type="entry name" value="M/V/L/I-tRNA-synth_anticd-bd"/>
</dbReference>
<feature type="domain" description="Aminoacyl-tRNA synthetase class Ia" evidence="11">
    <location>
        <begin position="18"/>
        <end position="632"/>
    </location>
</feature>
<dbReference type="InterPro" id="IPR002300">
    <property type="entry name" value="aa-tRNA-synth_Ia"/>
</dbReference>
<evidence type="ECO:0000313" key="13">
    <source>
        <dbReference type="EMBL" id="VGO20108.1"/>
    </source>
</evidence>
<dbReference type="CDD" id="cd07961">
    <property type="entry name" value="Anticodon_Ia_Ile_ABEc"/>
    <property type="match status" value="1"/>
</dbReference>
<comment type="similarity">
    <text evidence="1 10">Belongs to the class-I aminoacyl-tRNA synthetase family. IleS type 2 subfamily.</text>
</comment>
<dbReference type="InterPro" id="IPR023586">
    <property type="entry name" value="Ile-tRNA-ligase_type2"/>
</dbReference>
<comment type="function">
    <text evidence="8 10">Catalyzes the attachment of isoleucine to tRNA(Ile). As IleRS can inadvertently accommodate and process structurally similar amino acids such as valine, to avoid such errors it has two additional distinct tRNA(Ile)-dependent editing activities. One activity is designated as 'pretransfer' editing and involves the hydrolysis of activated Val-AMP. The other activity is designated 'posttransfer' editing and involves deacylation of mischarged Val-tRNA(Ile).</text>
</comment>
<evidence type="ECO:0000256" key="7">
    <source>
        <dbReference type="ARBA" id="ARBA00023146"/>
    </source>
</evidence>
<dbReference type="GO" id="GO:0005737">
    <property type="term" value="C:cytoplasm"/>
    <property type="evidence" value="ECO:0007669"/>
    <property type="project" value="UniProtKB-SubCell"/>
</dbReference>
<feature type="short sequence motif" description="'HIGH' region" evidence="10">
    <location>
        <begin position="48"/>
        <end position="58"/>
    </location>
</feature>
<dbReference type="SUPFAM" id="SSF50677">
    <property type="entry name" value="ValRS/IleRS/LeuRS editing domain"/>
    <property type="match status" value="1"/>
</dbReference>
<organism evidence="13 14">
    <name type="scientific">Pontiella sulfatireligans</name>
    <dbReference type="NCBI Taxonomy" id="2750658"/>
    <lineage>
        <taxon>Bacteria</taxon>
        <taxon>Pseudomonadati</taxon>
        <taxon>Kiritimatiellota</taxon>
        <taxon>Kiritimatiellia</taxon>
        <taxon>Kiritimatiellales</taxon>
        <taxon>Pontiellaceae</taxon>
        <taxon>Pontiella</taxon>
    </lineage>
</organism>
<dbReference type="NCBIfam" id="TIGR00392">
    <property type="entry name" value="ileS"/>
    <property type="match status" value="1"/>
</dbReference>
<dbReference type="Pfam" id="PF08264">
    <property type="entry name" value="Anticodon_1"/>
    <property type="match status" value="1"/>
</dbReference>
<feature type="domain" description="Methionyl/Valyl/Leucyl/Isoleucyl-tRNA synthetase anticodon-binding" evidence="12">
    <location>
        <begin position="680"/>
        <end position="827"/>
    </location>
</feature>
<evidence type="ECO:0000256" key="8">
    <source>
        <dbReference type="ARBA" id="ARBA00025217"/>
    </source>
</evidence>
<dbReference type="GO" id="GO:0000049">
    <property type="term" value="F:tRNA binding"/>
    <property type="evidence" value="ECO:0007669"/>
    <property type="project" value="InterPro"/>
</dbReference>
<protein>
    <recommendedName>
        <fullName evidence="10">Isoleucine--tRNA ligase</fullName>
        <ecNumber evidence="10">6.1.1.5</ecNumber>
    </recommendedName>
    <alternativeName>
        <fullName evidence="10">Isoleucyl-tRNA synthetase</fullName>
        <shortName evidence="10">IleRS</shortName>
    </alternativeName>
</protein>
<dbReference type="PANTHER" id="PTHR42780:SF1">
    <property type="entry name" value="ISOLEUCINE--TRNA LIGASE, CYTOPLASMIC"/>
    <property type="match status" value="1"/>
</dbReference>
<evidence type="ECO:0000256" key="5">
    <source>
        <dbReference type="ARBA" id="ARBA00022840"/>
    </source>
</evidence>
<proteinExistence type="inferred from homology"/>
<dbReference type="RefSeq" id="WP_136061550.1">
    <property type="nucleotide sequence ID" value="NZ_CAAHFH010000001.1"/>
</dbReference>
<sequence length="1043" mass="119180">MFSDVSSKVSFPGMEEEVLKLWAEQDIFKKSVESRKEGKEFVFYDGPPFATGLPHYGHLLAGTIKDIIPRYQAMRGHYVSRRFGWDCHGLPIEALAQEALGLAGAPAIQEAGVDVFNEQCRSMVTTYVEEWEKTVTRMGRWVDFKNDYKTMDKNFMETIWWVFSQLWEQDRIYKAHRIMPYSWKLNTPLSNFEAGRNYQDVQDPAITVRVRLLDFEFEHASALIWTTTPWTLPGNLAICAGPDIDYVALKDKETHEVFVLAAARVSAYYKKEEEYEILKTFKGSELEGLKYEPIFDFFGGNPHSFQILNDDFVSTEDGTGIVHMAPAYGEDDYRVCRGYDIPLVDPLDEDCKFTGLVPDYEGEFCKDADKAIIQALKHGGKLIYQSTIQHSYPFCERTDTPLIYRAIDAWYVRVEDLRERMLKNNAGVHWTPDYVGEKRFANWLADAKDWNISRNRFWGSCIPLWVNVDDKDDIICVSSCEQLEELSGVKVDDLHKHHVDKILIEKDGKTYKRTPEVLDCWFESGSMPYAQNHYPFENKEHFEANFPADFIAEGLDQTRGWFYTLMVLSTALFDKPAFKNVVVNGMVLAEDGLKMSKRLKNYPDPMNVINEYGADALRLYMIYSPVVRAESLRMSEEGVKHSLRHLLLPWWNAYSFFVTYANIDEWTPAQSVPERDNLMDRWIQSSLARLEQQVSDAMDRYDLQASVRPFVQFIEDLTNWYIRRSRRRFWKSEDDTDKMQAYSTLYEVLIGLSKIAAPFTPFISETIYQNLKTDDMPESVHLCDFPTAADAKRDEVLEGQMAVVMSAVEQGRTLRGEYKLKNRQPLAKMHVVCDDEKLLANIQALESLISDELNVRTVEFSTDSSELATIQAKPNFKQLGPKLGPLMKKAVPLINSLTDEQIASISAGETVAVELEGKTIELTSSDIEVVRNPKEGMAVSAEGSLVVGLDTQLTEGLLTEGLAREFVNKIQSMRKEMDLEVIQRIHIGFKGDEAIGTAVAKYGNYIEAETLALSCKAQSEEDETGMQWDLNGHACFLSIRTAS</sequence>
<dbReference type="SUPFAM" id="SSF52374">
    <property type="entry name" value="Nucleotidylyl transferase"/>
    <property type="match status" value="1"/>
</dbReference>
<dbReference type="Gene3D" id="3.40.50.620">
    <property type="entry name" value="HUPs"/>
    <property type="match status" value="2"/>
</dbReference>
<dbReference type="GO" id="GO:0008270">
    <property type="term" value="F:zinc ion binding"/>
    <property type="evidence" value="ECO:0007669"/>
    <property type="project" value="UniProtKB-UniRule"/>
</dbReference>
<dbReference type="AlphaFoldDB" id="A0A6C2UJ25"/>
<dbReference type="GO" id="GO:0005524">
    <property type="term" value="F:ATP binding"/>
    <property type="evidence" value="ECO:0007669"/>
    <property type="project" value="UniProtKB-UniRule"/>
</dbReference>
<feature type="short sequence motif" description="'KMSKS' region" evidence="10">
    <location>
        <begin position="594"/>
        <end position="598"/>
    </location>
</feature>
<gene>
    <name evidence="10 13" type="primary">ileS</name>
    <name evidence="13" type="ORF">SCARR_02168</name>
</gene>
<keyword evidence="14" id="KW-1185">Reference proteome</keyword>
<evidence type="ECO:0000259" key="12">
    <source>
        <dbReference type="Pfam" id="PF08264"/>
    </source>
</evidence>
<comment type="subunit">
    <text evidence="10">Monomer.</text>
</comment>
<feature type="binding site" evidence="10">
    <location>
        <position position="597"/>
    </location>
    <ligand>
        <name>ATP</name>
        <dbReference type="ChEBI" id="CHEBI:30616"/>
    </ligand>
</feature>